<dbReference type="InterPro" id="IPR011990">
    <property type="entry name" value="TPR-like_helical_dom_sf"/>
</dbReference>
<feature type="region of interest" description="Disordered" evidence="1">
    <location>
        <begin position="452"/>
        <end position="488"/>
    </location>
</feature>
<dbReference type="SUPFAM" id="SSF53300">
    <property type="entry name" value="vWA-like"/>
    <property type="match status" value="1"/>
</dbReference>
<feature type="domain" description="VWFA" evidence="2">
    <location>
        <begin position="94"/>
        <end position="200"/>
    </location>
</feature>
<dbReference type="PANTHER" id="PTHR22550:SF14">
    <property type="entry name" value="VWFA DOMAIN-CONTAINING PROTEIN"/>
    <property type="match status" value="1"/>
</dbReference>
<evidence type="ECO:0000313" key="3">
    <source>
        <dbReference type="EMBL" id="MBL0371533.1"/>
    </source>
</evidence>
<feature type="compositionally biased region" description="Basic and acidic residues" evidence="1">
    <location>
        <begin position="465"/>
        <end position="478"/>
    </location>
</feature>
<protein>
    <submittedName>
        <fullName evidence="3">VWA domain-containing protein</fullName>
    </submittedName>
</protein>
<gene>
    <name evidence="3" type="ORF">JJB09_05790</name>
</gene>
<comment type="caution">
    <text evidence="3">The sequence shown here is derived from an EMBL/GenBank/DDBJ whole genome shotgun (WGS) entry which is preliminary data.</text>
</comment>
<dbReference type="EMBL" id="JAEQNC010000003">
    <property type="protein sequence ID" value="MBL0371533.1"/>
    <property type="molecule type" value="Genomic_DNA"/>
</dbReference>
<evidence type="ECO:0000259" key="2">
    <source>
        <dbReference type="Pfam" id="PF13519"/>
    </source>
</evidence>
<dbReference type="Gene3D" id="1.25.40.10">
    <property type="entry name" value="Tetratricopeptide repeat domain"/>
    <property type="match status" value="1"/>
</dbReference>
<dbReference type="Pfam" id="PF13519">
    <property type="entry name" value="VWA_2"/>
    <property type="match status" value="1"/>
</dbReference>
<dbReference type="PANTHER" id="PTHR22550">
    <property type="entry name" value="SPORE GERMINATION PROTEIN"/>
    <property type="match status" value="1"/>
</dbReference>
<reference evidence="3" key="1">
    <citation type="submission" date="2021-01" db="EMBL/GenBank/DDBJ databases">
        <title>Rhizobium sp. strain KVB221 16S ribosomal RNA gene Genome sequencing and assembly.</title>
        <authorList>
            <person name="Kang M."/>
        </authorList>
    </citation>
    <scope>NUCLEOTIDE SEQUENCE</scope>
    <source>
        <strain evidence="3">KVB221</strain>
    </source>
</reference>
<organism evidence="3 4">
    <name type="scientific">Rhizobium setariae</name>
    <dbReference type="NCBI Taxonomy" id="2801340"/>
    <lineage>
        <taxon>Bacteria</taxon>
        <taxon>Pseudomonadati</taxon>
        <taxon>Pseudomonadota</taxon>
        <taxon>Alphaproteobacteria</taxon>
        <taxon>Hyphomicrobiales</taxon>
        <taxon>Rhizobiaceae</taxon>
        <taxon>Rhizobium/Agrobacterium group</taxon>
        <taxon>Rhizobium</taxon>
    </lineage>
</organism>
<accession>A0A936YJV5</accession>
<name>A0A936YJV5_9HYPH</name>
<evidence type="ECO:0000313" key="4">
    <source>
        <dbReference type="Proteomes" id="UP000633219"/>
    </source>
</evidence>
<dbReference type="Proteomes" id="UP000633219">
    <property type="component" value="Unassembled WGS sequence"/>
</dbReference>
<dbReference type="InterPro" id="IPR002035">
    <property type="entry name" value="VWF_A"/>
</dbReference>
<dbReference type="RefSeq" id="WP_201654523.1">
    <property type="nucleotide sequence ID" value="NZ_JAEQNC010000003.1"/>
</dbReference>
<dbReference type="Gene3D" id="3.40.50.410">
    <property type="entry name" value="von Willebrand factor, type A domain"/>
    <property type="match status" value="1"/>
</dbReference>
<dbReference type="SUPFAM" id="SSF48452">
    <property type="entry name" value="TPR-like"/>
    <property type="match status" value="1"/>
</dbReference>
<dbReference type="AlphaFoldDB" id="A0A936YJV5"/>
<dbReference type="InterPro" id="IPR050768">
    <property type="entry name" value="UPF0353/GerABKA_families"/>
</dbReference>
<sequence length="521" mass="57055">MIWDFHFLRPWWLLGLAFAALLLIAASRRNDLRSRWSDMIAPRLLDHLLISGTQNGRFQPYHLAALVIALGSLAVAGPTWQRERPPFVADNAALVIAVDLSPTMNAIDITPSRLERAKLKIHDVVALRKGARTALVAYSGSAHLVLPLTEDAALIDTYVDALQTRIMPDEGRSMAKALALADKVLADGAERGTVLVLTDAIDDSAFSAGSSGGKNGLIVLGIATPEGGPVKGPDGGFLSDAAGARLFPKLDIAAFNRLKSETNADVATVSTDDRDVTWINDRIRTHFEQQIAEGTSRWKDMGWWLVVVLVPVAALFFRKGWVIRWTGVVLAAHLAFAADQARADDWRPIDAFLTPDQQGRRAFEQGDFIGATSLFHDPMWRGTAFYRAGKYAEAVDAFAQAQIPESDFNQGNALIFLKKYDEAVAAYTRALAKRKNWPAAKANLAIAEALAKKQKQDDEEQAQDPNEKPDQFQFDDKGKKGKAGTMEIGEQTSDLWMKNIVVSPTDLLARKFAIEARGAAK</sequence>
<keyword evidence="4" id="KW-1185">Reference proteome</keyword>
<evidence type="ECO:0000256" key="1">
    <source>
        <dbReference type="SAM" id="MobiDB-lite"/>
    </source>
</evidence>
<proteinExistence type="predicted"/>
<dbReference type="InterPro" id="IPR036465">
    <property type="entry name" value="vWFA_dom_sf"/>
</dbReference>